<organism evidence="1 2">
    <name type="scientific">Funneliformis caledonium</name>
    <dbReference type="NCBI Taxonomy" id="1117310"/>
    <lineage>
        <taxon>Eukaryota</taxon>
        <taxon>Fungi</taxon>
        <taxon>Fungi incertae sedis</taxon>
        <taxon>Mucoromycota</taxon>
        <taxon>Glomeromycotina</taxon>
        <taxon>Glomeromycetes</taxon>
        <taxon>Glomerales</taxon>
        <taxon>Glomeraceae</taxon>
        <taxon>Funneliformis</taxon>
    </lineage>
</organism>
<accession>A0A9N9BQT5</accession>
<evidence type="ECO:0000313" key="2">
    <source>
        <dbReference type="Proteomes" id="UP000789570"/>
    </source>
</evidence>
<proteinExistence type="predicted"/>
<evidence type="ECO:0000313" key="1">
    <source>
        <dbReference type="EMBL" id="CAG8572988.1"/>
    </source>
</evidence>
<sequence length="52" mass="6321">MDAWGCRIKCWMLPYVPSFLIWMRYDNIKEELRSREENNNITSNIEANDLKL</sequence>
<gene>
    <name evidence="1" type="ORF">FCALED_LOCUS7190</name>
</gene>
<dbReference type="EMBL" id="CAJVPQ010001860">
    <property type="protein sequence ID" value="CAG8572988.1"/>
    <property type="molecule type" value="Genomic_DNA"/>
</dbReference>
<name>A0A9N9BQT5_9GLOM</name>
<protein>
    <submittedName>
        <fullName evidence="1">13667_t:CDS:1</fullName>
    </submittedName>
</protein>
<keyword evidence="2" id="KW-1185">Reference proteome</keyword>
<dbReference type="AlphaFoldDB" id="A0A9N9BQT5"/>
<dbReference type="Proteomes" id="UP000789570">
    <property type="component" value="Unassembled WGS sequence"/>
</dbReference>
<comment type="caution">
    <text evidence="1">The sequence shown here is derived from an EMBL/GenBank/DDBJ whole genome shotgun (WGS) entry which is preliminary data.</text>
</comment>
<reference evidence="1" key="1">
    <citation type="submission" date="2021-06" db="EMBL/GenBank/DDBJ databases">
        <authorList>
            <person name="Kallberg Y."/>
            <person name="Tangrot J."/>
            <person name="Rosling A."/>
        </authorList>
    </citation>
    <scope>NUCLEOTIDE SEQUENCE</scope>
    <source>
        <strain evidence="1">UK204</strain>
    </source>
</reference>